<dbReference type="PANTHER" id="PTHR20941:SF1">
    <property type="entry name" value="FOLIC ACID SYNTHESIS PROTEIN FOL1"/>
    <property type="match status" value="1"/>
</dbReference>
<organism evidence="10">
    <name type="scientific">marine metagenome</name>
    <dbReference type="NCBI Taxonomy" id="408172"/>
    <lineage>
        <taxon>unclassified sequences</taxon>
        <taxon>metagenomes</taxon>
        <taxon>ecological metagenomes</taxon>
    </lineage>
</organism>
<dbReference type="EC" id="2.5.1.15" evidence="4"/>
<comment type="cofactor">
    <cofactor evidence="2">
        <name>Mg(2+)</name>
        <dbReference type="ChEBI" id="CHEBI:18420"/>
    </cofactor>
</comment>
<sequence>MRLSRNESKFYVRPIFSNKKSYSICLGSSDLSFSDIELIERKNKKVKRRNISLNEIDNLSTTVRSIVNEKLERIKKSLPKATKINFKKPCIMGILNITPDSFYDGGKYLSKELALSQFVKLVNEGADIIDIGGESTRPGAKKISIKEEINRVIPVLKSVKKKKTSISLDSRKPEVISKALGEGINLINDVSGLRYSKKILNLLRSSKLPFIIMHSISDPKNMQRNIKYDNVLLDVYDFFESQIEKCRKNSIDLDNIIIDPGIGFGKTVKQNLKLISNISLFHSLGFPILLGASRKTFIGKLSKNTLNSDRLGGSIAIVLYGLTQGVQIFRVHDVHETVQAIKIFSKI</sequence>
<keyword evidence="5" id="KW-0808">Transferase</keyword>
<evidence type="ECO:0000259" key="9">
    <source>
        <dbReference type="PROSITE" id="PS50972"/>
    </source>
</evidence>
<feature type="domain" description="Pterin-binding" evidence="9">
    <location>
        <begin position="89"/>
        <end position="342"/>
    </location>
</feature>
<name>A0A381VC70_9ZZZZ</name>
<dbReference type="GO" id="GO:0046654">
    <property type="term" value="P:tetrahydrofolate biosynthetic process"/>
    <property type="evidence" value="ECO:0007669"/>
    <property type="project" value="TreeGrafter"/>
</dbReference>
<accession>A0A381VC70</accession>
<dbReference type="Gene3D" id="3.20.20.20">
    <property type="entry name" value="Dihydropteroate synthase-like"/>
    <property type="match status" value="1"/>
</dbReference>
<proteinExistence type="predicted"/>
<dbReference type="GO" id="GO:0046872">
    <property type="term" value="F:metal ion binding"/>
    <property type="evidence" value="ECO:0007669"/>
    <property type="project" value="UniProtKB-KW"/>
</dbReference>
<dbReference type="PANTHER" id="PTHR20941">
    <property type="entry name" value="FOLATE SYNTHESIS PROTEINS"/>
    <property type="match status" value="1"/>
</dbReference>
<evidence type="ECO:0000256" key="7">
    <source>
        <dbReference type="ARBA" id="ARBA00022842"/>
    </source>
</evidence>
<dbReference type="Pfam" id="PF00809">
    <property type="entry name" value="Pterin_bind"/>
    <property type="match status" value="1"/>
</dbReference>
<keyword evidence="8" id="KW-0289">Folate biosynthesis</keyword>
<reference evidence="10" key="1">
    <citation type="submission" date="2018-05" db="EMBL/GenBank/DDBJ databases">
        <authorList>
            <person name="Lanie J.A."/>
            <person name="Ng W.-L."/>
            <person name="Kazmierczak K.M."/>
            <person name="Andrzejewski T.M."/>
            <person name="Davidsen T.M."/>
            <person name="Wayne K.J."/>
            <person name="Tettelin H."/>
            <person name="Glass J.I."/>
            <person name="Rusch D."/>
            <person name="Podicherti R."/>
            <person name="Tsui H.-C.T."/>
            <person name="Winkler M.E."/>
        </authorList>
    </citation>
    <scope>NUCLEOTIDE SEQUENCE</scope>
</reference>
<evidence type="ECO:0000256" key="4">
    <source>
        <dbReference type="ARBA" id="ARBA00012458"/>
    </source>
</evidence>
<comment type="catalytic activity">
    <reaction evidence="1">
        <text>(7,8-dihydropterin-6-yl)methyl diphosphate + 4-aminobenzoate = 7,8-dihydropteroate + diphosphate</text>
        <dbReference type="Rhea" id="RHEA:19949"/>
        <dbReference type="ChEBI" id="CHEBI:17836"/>
        <dbReference type="ChEBI" id="CHEBI:17839"/>
        <dbReference type="ChEBI" id="CHEBI:33019"/>
        <dbReference type="ChEBI" id="CHEBI:72950"/>
        <dbReference type="EC" id="2.5.1.15"/>
    </reaction>
</comment>
<evidence type="ECO:0000256" key="2">
    <source>
        <dbReference type="ARBA" id="ARBA00001946"/>
    </source>
</evidence>
<dbReference type="SUPFAM" id="SSF51717">
    <property type="entry name" value="Dihydropteroate synthetase-like"/>
    <property type="match status" value="1"/>
</dbReference>
<dbReference type="EMBL" id="UINC01008434">
    <property type="protein sequence ID" value="SVA37960.1"/>
    <property type="molecule type" value="Genomic_DNA"/>
</dbReference>
<keyword evidence="6" id="KW-0479">Metal-binding</keyword>
<dbReference type="PROSITE" id="PS00793">
    <property type="entry name" value="DHPS_2"/>
    <property type="match status" value="1"/>
</dbReference>
<evidence type="ECO:0000256" key="5">
    <source>
        <dbReference type="ARBA" id="ARBA00022679"/>
    </source>
</evidence>
<dbReference type="InterPro" id="IPR006390">
    <property type="entry name" value="DHP_synth_dom"/>
</dbReference>
<evidence type="ECO:0000256" key="8">
    <source>
        <dbReference type="ARBA" id="ARBA00022909"/>
    </source>
</evidence>
<dbReference type="PROSITE" id="PS50972">
    <property type="entry name" value="PTERIN_BINDING"/>
    <property type="match status" value="1"/>
</dbReference>
<dbReference type="NCBIfam" id="TIGR01496">
    <property type="entry name" value="DHPS"/>
    <property type="match status" value="1"/>
</dbReference>
<dbReference type="InterPro" id="IPR045031">
    <property type="entry name" value="DHP_synth-like"/>
</dbReference>
<evidence type="ECO:0000256" key="6">
    <source>
        <dbReference type="ARBA" id="ARBA00022723"/>
    </source>
</evidence>
<dbReference type="AlphaFoldDB" id="A0A381VC70"/>
<dbReference type="InterPro" id="IPR000489">
    <property type="entry name" value="Pterin-binding_dom"/>
</dbReference>
<gene>
    <name evidence="10" type="ORF">METZ01_LOCUS90814</name>
</gene>
<evidence type="ECO:0000256" key="3">
    <source>
        <dbReference type="ARBA" id="ARBA00004763"/>
    </source>
</evidence>
<dbReference type="InterPro" id="IPR011005">
    <property type="entry name" value="Dihydropteroate_synth-like_sf"/>
</dbReference>
<dbReference type="CDD" id="cd00739">
    <property type="entry name" value="DHPS"/>
    <property type="match status" value="1"/>
</dbReference>
<dbReference type="PROSITE" id="PS00792">
    <property type="entry name" value="DHPS_1"/>
    <property type="match status" value="1"/>
</dbReference>
<protein>
    <recommendedName>
        <fullName evidence="4">dihydropteroate synthase</fullName>
        <ecNumber evidence="4">2.5.1.15</ecNumber>
    </recommendedName>
</protein>
<dbReference type="GO" id="GO:0004156">
    <property type="term" value="F:dihydropteroate synthase activity"/>
    <property type="evidence" value="ECO:0007669"/>
    <property type="project" value="UniProtKB-EC"/>
</dbReference>
<comment type="pathway">
    <text evidence="3">Cofactor biosynthesis; tetrahydrofolate biosynthesis; 7,8-dihydrofolate from 2-amino-4-hydroxy-6-hydroxymethyl-7,8-dihydropteridine diphosphate and 4-aminobenzoate: step 1/2.</text>
</comment>
<dbReference type="GO" id="GO:0046656">
    <property type="term" value="P:folic acid biosynthetic process"/>
    <property type="evidence" value="ECO:0007669"/>
    <property type="project" value="UniProtKB-KW"/>
</dbReference>
<keyword evidence="7" id="KW-0460">Magnesium</keyword>
<evidence type="ECO:0000256" key="1">
    <source>
        <dbReference type="ARBA" id="ARBA00000012"/>
    </source>
</evidence>
<dbReference type="GO" id="GO:0005829">
    <property type="term" value="C:cytosol"/>
    <property type="evidence" value="ECO:0007669"/>
    <property type="project" value="TreeGrafter"/>
</dbReference>
<evidence type="ECO:0000313" key="10">
    <source>
        <dbReference type="EMBL" id="SVA37960.1"/>
    </source>
</evidence>